<keyword evidence="3" id="KW-1185">Reference proteome</keyword>
<dbReference type="EMBL" id="CAKOGL010000022">
    <property type="protein sequence ID" value="CAH2099492.1"/>
    <property type="molecule type" value="Genomic_DNA"/>
</dbReference>
<dbReference type="PANTHER" id="PTHR20993">
    <property type="entry name" value="GH07914P"/>
    <property type="match status" value="1"/>
</dbReference>
<dbReference type="InterPro" id="IPR038606">
    <property type="entry name" value="To_sf"/>
</dbReference>
<name>A0AAU9UJY4_EUPED</name>
<dbReference type="Gene3D" id="3.15.10.30">
    <property type="entry name" value="Haemolymph juvenile hormone binding protein"/>
    <property type="match status" value="1"/>
</dbReference>
<feature type="signal peptide" evidence="1">
    <location>
        <begin position="1"/>
        <end position="17"/>
    </location>
</feature>
<sequence length="219" mass="24991">MKLSVFAVVLVIASVCALPQQDVETGDQRFVVTNPIRRAIEKLRRDIREAGLDPLQFEGFFEYKLLPFFVFEAFIDEFEFNGASNIAMNSLSHNPFLRRVSFDISLPELRLNVHDSGFDVTLFGINLSSRFNGRILIKQIRLTGHVSYRILINASITDISLNFSLGGIESDVRLIAFGNDCTEHLNRFLAVTIQENVIKYQNEINKYLEEIVMELLKGQ</sequence>
<evidence type="ECO:0000256" key="1">
    <source>
        <dbReference type="SAM" id="SignalP"/>
    </source>
</evidence>
<organism evidence="2 3">
    <name type="scientific">Euphydryas editha</name>
    <name type="common">Edith's checkerspot</name>
    <dbReference type="NCBI Taxonomy" id="104508"/>
    <lineage>
        <taxon>Eukaryota</taxon>
        <taxon>Metazoa</taxon>
        <taxon>Ecdysozoa</taxon>
        <taxon>Arthropoda</taxon>
        <taxon>Hexapoda</taxon>
        <taxon>Insecta</taxon>
        <taxon>Pterygota</taxon>
        <taxon>Neoptera</taxon>
        <taxon>Endopterygota</taxon>
        <taxon>Lepidoptera</taxon>
        <taxon>Glossata</taxon>
        <taxon>Ditrysia</taxon>
        <taxon>Papilionoidea</taxon>
        <taxon>Nymphalidae</taxon>
        <taxon>Nymphalinae</taxon>
        <taxon>Euphydryas</taxon>
    </lineage>
</organism>
<keyword evidence="1" id="KW-0732">Signal</keyword>
<dbReference type="InterPro" id="IPR010562">
    <property type="entry name" value="Haemolymph_juvenile_hormone-bd"/>
</dbReference>
<protein>
    <submittedName>
        <fullName evidence="2">Uncharacterized protein</fullName>
    </submittedName>
</protein>
<reference evidence="2" key="1">
    <citation type="submission" date="2022-03" db="EMBL/GenBank/DDBJ databases">
        <authorList>
            <person name="Tunstrom K."/>
        </authorList>
    </citation>
    <scope>NUCLEOTIDE SEQUENCE</scope>
</reference>
<dbReference type="PANTHER" id="PTHR20993:SF0">
    <property type="entry name" value="GH07914P"/>
    <property type="match status" value="1"/>
</dbReference>
<dbReference type="Pfam" id="PF06585">
    <property type="entry name" value="JHBP"/>
    <property type="match status" value="1"/>
</dbReference>
<evidence type="ECO:0000313" key="2">
    <source>
        <dbReference type="EMBL" id="CAH2099492.1"/>
    </source>
</evidence>
<dbReference type="Proteomes" id="UP001153954">
    <property type="component" value="Unassembled WGS sequence"/>
</dbReference>
<gene>
    <name evidence="2" type="ORF">EEDITHA_LOCUS14460</name>
</gene>
<dbReference type="AlphaFoldDB" id="A0AAU9UJY4"/>
<proteinExistence type="predicted"/>
<accession>A0AAU9UJY4</accession>
<evidence type="ECO:0000313" key="3">
    <source>
        <dbReference type="Proteomes" id="UP001153954"/>
    </source>
</evidence>
<comment type="caution">
    <text evidence="2">The sequence shown here is derived from an EMBL/GenBank/DDBJ whole genome shotgun (WGS) entry which is preliminary data.</text>
</comment>
<feature type="chain" id="PRO_5043874520" evidence="1">
    <location>
        <begin position="18"/>
        <end position="219"/>
    </location>
</feature>